<evidence type="ECO:0000259" key="2">
    <source>
        <dbReference type="Pfam" id="PF14111"/>
    </source>
</evidence>
<feature type="compositionally biased region" description="Low complexity" evidence="1">
    <location>
        <begin position="286"/>
        <end position="308"/>
    </location>
</feature>
<name>A0AAW2JB00_9LAMI</name>
<reference evidence="3" key="2">
    <citation type="journal article" date="2024" name="Plant">
        <title>Genomic evolution and insights into agronomic trait innovations of Sesamum species.</title>
        <authorList>
            <person name="Miao H."/>
            <person name="Wang L."/>
            <person name="Qu L."/>
            <person name="Liu H."/>
            <person name="Sun Y."/>
            <person name="Le M."/>
            <person name="Wang Q."/>
            <person name="Wei S."/>
            <person name="Zheng Y."/>
            <person name="Lin W."/>
            <person name="Duan Y."/>
            <person name="Cao H."/>
            <person name="Xiong S."/>
            <person name="Wang X."/>
            <person name="Wei L."/>
            <person name="Li C."/>
            <person name="Ma Q."/>
            <person name="Ju M."/>
            <person name="Zhao R."/>
            <person name="Li G."/>
            <person name="Mu C."/>
            <person name="Tian Q."/>
            <person name="Mei H."/>
            <person name="Zhang T."/>
            <person name="Gao T."/>
            <person name="Zhang H."/>
        </authorList>
    </citation>
    <scope>NUCLEOTIDE SEQUENCE</scope>
    <source>
        <strain evidence="3">G01</strain>
    </source>
</reference>
<dbReference type="AlphaFoldDB" id="A0AAW2JB00"/>
<dbReference type="InterPro" id="IPR040256">
    <property type="entry name" value="At4g02000-like"/>
</dbReference>
<dbReference type="PANTHER" id="PTHR31286:SF153">
    <property type="entry name" value="DUF4283 DOMAIN PROTEIN"/>
    <property type="match status" value="1"/>
</dbReference>
<feature type="compositionally biased region" description="Pro residues" evidence="1">
    <location>
        <begin position="309"/>
        <end position="347"/>
    </location>
</feature>
<protein>
    <recommendedName>
        <fullName evidence="2">DUF4283 domain-containing protein</fullName>
    </recommendedName>
</protein>
<comment type="caution">
    <text evidence="3">The sequence shown here is derived from an EMBL/GenBank/DDBJ whole genome shotgun (WGS) entry which is preliminary data.</text>
</comment>
<reference evidence="3" key="1">
    <citation type="submission" date="2020-06" db="EMBL/GenBank/DDBJ databases">
        <authorList>
            <person name="Li T."/>
            <person name="Hu X."/>
            <person name="Zhang T."/>
            <person name="Song X."/>
            <person name="Zhang H."/>
            <person name="Dai N."/>
            <person name="Sheng W."/>
            <person name="Hou X."/>
            <person name="Wei L."/>
        </authorList>
    </citation>
    <scope>NUCLEOTIDE SEQUENCE</scope>
    <source>
        <strain evidence="3">G01</strain>
        <tissue evidence="3">Leaf</tissue>
    </source>
</reference>
<dbReference type="EMBL" id="JACGWK010001314">
    <property type="protein sequence ID" value="KAL0291307.1"/>
    <property type="molecule type" value="Genomic_DNA"/>
</dbReference>
<feature type="domain" description="DUF4283" evidence="2">
    <location>
        <begin position="39"/>
        <end position="116"/>
    </location>
</feature>
<accession>A0AAW2JB00</accession>
<organism evidence="3">
    <name type="scientific">Sesamum angustifolium</name>
    <dbReference type="NCBI Taxonomy" id="2727405"/>
    <lineage>
        <taxon>Eukaryota</taxon>
        <taxon>Viridiplantae</taxon>
        <taxon>Streptophyta</taxon>
        <taxon>Embryophyta</taxon>
        <taxon>Tracheophyta</taxon>
        <taxon>Spermatophyta</taxon>
        <taxon>Magnoliopsida</taxon>
        <taxon>eudicotyledons</taxon>
        <taxon>Gunneridae</taxon>
        <taxon>Pentapetalae</taxon>
        <taxon>asterids</taxon>
        <taxon>lamiids</taxon>
        <taxon>Lamiales</taxon>
        <taxon>Pedaliaceae</taxon>
        <taxon>Sesamum</taxon>
    </lineage>
</organism>
<feature type="region of interest" description="Disordered" evidence="1">
    <location>
        <begin position="202"/>
        <end position="237"/>
    </location>
</feature>
<evidence type="ECO:0000256" key="1">
    <source>
        <dbReference type="SAM" id="MobiDB-lite"/>
    </source>
</evidence>
<sequence length="917" mass="102119">MDSDLDRLGVALSLTEEEESGLVVPAGLWHAEPISRSFYIVGRLLSTKPFHPEALQSTLRAAFNPGKGLDFKMIEGDRFLLKFFHPLDRDRVLVRCPWAYDKHLLILAPVNPTDNPSLVDLNFCDFHVHIHGLPLGKMSKEVCSYIGNKLGRFKEADLDKEGMAWGSSVRIRVAIDVNKPLTRALKIWTILGDEQLKQNDCYPRGVPSPAHQKSIFRSPGSLQSYPAPTPPPRRGSSIFDVFEIAPTAATDYFPPNHSIPIITNQDPKTPHSPVQDLNQSPPSPHNPTVSNSSPSTNHTVTSPHISSPLPDPSPGPSLEVPPPKAPDPSLPSPTPPPSSAPTIPPPCSSSSARPRKRLPSHPQATSQPLSLPLQCLGDLIRDYRPALVFVAETKCSSRHIDRLKRKFDMHGVSVDSRVGRGSGLVAFHGIYGEPDNSKRERTWGLLSRYENSPTALGYALGISTRFLINLKNWVAPSARFPTASVSHIPLLCSDHKAVLIRLKTERVFSKSKSKPWRFEAAWLQSPQCEQVVERGWRSPLHIGSSNGISSQLEYCREQLRSWSKLTFQGDDGQWIETEEGIQNYIEGYFQKVFASNQPQVEDIALGTAQLLPVVTPSMAEELLLPYTEEEVSKALFQMASFKSPGPDESFSSLLQQAEQVGRIPGVSICRRAPSISHLLFADDTLIFSRASSTVAREILTVLDIYRRASGQEINFAKSSVAFSRNTKEEVRQTTAWYSLGHYQIESGGVFQGGMRSYSPKQVRKCLSNLLFKRFLLMPWAVFVCLPRYYQRFKDGGQILVGEQGKSVLRARYFPNSDIFSASSGWHPSFTWRSLMAAQSLFRAGCRWRVGSGSSIRVWNDPWLPRPISFKLITPPPPSSMNLRVLDFIDSSLGDWDRAKIDGNVLAGRQRGHPRHSP</sequence>
<evidence type="ECO:0000313" key="3">
    <source>
        <dbReference type="EMBL" id="KAL0291307.1"/>
    </source>
</evidence>
<dbReference type="InterPro" id="IPR025558">
    <property type="entry name" value="DUF4283"/>
</dbReference>
<feature type="region of interest" description="Disordered" evidence="1">
    <location>
        <begin position="255"/>
        <end position="369"/>
    </location>
</feature>
<dbReference type="Pfam" id="PF14111">
    <property type="entry name" value="DUF4283"/>
    <property type="match status" value="1"/>
</dbReference>
<proteinExistence type="predicted"/>
<gene>
    <name evidence="3" type="ORF">Sangu_2536700</name>
</gene>
<dbReference type="PANTHER" id="PTHR31286">
    <property type="entry name" value="GLYCINE-RICH CELL WALL STRUCTURAL PROTEIN 1.8-LIKE"/>
    <property type="match status" value="1"/>
</dbReference>